<sequence length="4802" mass="540120">METTYSRAGSVQRRRPKSASQSRVDVPAMLSSLTAEQHGMDTAIPLANRLHLNWQSIPTQKQAKLYSVATTQLSHCEDHGTSRPPKVAESLSKQAAPTLRPLRSGALPVPTLSKSCSLGLSAFEQTSVVRFIGILQILLTVACGDGWGMLTDIQRKVRPEEDVLYLILCETPPCGFRNMYWLHFVDEGTALRELEYFTLGSHGLTRFQGDQGIEFSDLAGWVDEKRAFDRMTNMKGLERIQQMVFFFSWKRQAVQRRLYRVRERLACSLFTCHPIAASLLMNVRDVCGEIEREAEHENIPADTTYTLERLVHIHQKRVRTAKAAITKAILSLCATIDSATQNISRYKEGELCSYDITDHEAFSKSLRLSGLRERMFTFLRLVDCHVSESVYAHVTFVVRDLQSRICGVPSIPSLVPSLHVGDVHTVATEERSGRLCRSEVANSAHDPTSSEKCQRVKYCVQRQENYARVVAIPGLYVSLEDDVNFDGDVNSATMQLDPTKTELLEVVHSILLKYCVAMDGLPRIVTNARFKHVLTPFVPSVRRDFVESLLKPSHLVLESYEAELREIRSAVDLHFRRLGKLQQEHLRCVRAIKVAERESLGETTGRNCANEIAEDGARLPQLPDVTSSAAAYELAQKTWNRFVQYANSAPPMLQVGYLLLDQSLFVEKIRRHVSKRVAEMDDALPFIYQQFLCNLLEDVDGCIERVTKIPTNLTEANVWLVQVASMMPTHPFRQRLDSKIANLARLRSLIKERGLLSLDEGVQDSIRKLELSWESVIETMLMCLARVEERGSEHRRSVLDVISKVDEHIAGQLQLIVKNFSELPSGYEGDYVINEDEGDGNILKTNAVIAVKSPSKEEMVQQLEDLVSMDLERKNVVRQYEEYDREHRVIMDLPPTQQALWTSSYTESSPEKLSVVSMADKLPSELLLLYVVTSLELRQWYESWKKLRDKWLGSPLSGVHPGTMINRIKQFRRRLGYASSRLSRLSIVLLQVLPSEHPDQLQETQQYDDENQKECASFAMKDFELMRMLDASIEDMLNCNRIFQAISGGAFSDARWAAMNQLLNVKSEKNDPGGLTLRRIKEEYNSIQVEKILKFCDECIVEAKLHVKLEQARQRLARIEIRVEETNYSVRCEGIAEALAQMDDIAVELKLCLFGQNPELHLCLELRADMERKIEICERILDYQKNWRLRCEATKLHEVDEFFSKRFSGGGGGNFTAPRVRTGQQKSGLKQEQVLWQRFLEASYAWSDRLRRLFFVSPHQPQADHAKTSQPVLQGKRPFASTGSAVSAPMIPALYQRLSIVTKSMYCTLDDVMESFADFDFDSNLAACERGMELVQNYLNSVREKLPRMYCLDETTMLRLLLRDSDLQQLHQSLAICFPRVHRFSISRATNRVGSSVEIYGKQEPLGAPVRASKTDGTIIISGLEGVHHSDQLAEKCGCFRLPVAKIGRVNFWFTRLEEEMSSMVVTDLKRAFQWVTYDSNRLDFKDYDSLLPQSIVAASNLCFTFEMNSALRSDEHKLKMESLNEFKSAVHEKLKCLTSTSRRDKTTMSSVRLEYLISLAAMHYTIVRHVVELMQEGKQEDAFFFWTMQFQTRAYVEVLPLAPTTQSSPAKHVRQERSEIFPSSSDAINAPPSNQSGQSVNMSVYCQVAHLQMTLGQEFIGWGKLIVISPFTQRCSYALFTALRMHHTALVAPYHTYNAGTNPKYLAWGVSQILMRPCIEFSCCPSAGVASIHYFGSLINAVSRMNGFLIVRDLLHLSAALIGVMHQRMLHYFHDASFMGNASAHKQQQAVSNSLVLPRHPGGLSHGASAIFVPLGSSGDLQRSGLVQAIQTQFRAVAVTRLAIQYYVECLLFAHGDFYEQIRELNIVQAFEEIDKISSINVELLIPRVVDEARRLRENYRVLWDPNPLAVGANALKALVQSRSENKSTMRAEIREGQCIFLHAINASVRTIFSKEQGCPSIEVLDKLLVRTFPLSVGGRLVSKVKGDEEAVAAAVSIYLESAYSLPTDCEQFELIMELWRALQTFPAALVYGPPGCGKTTCITALHRALVALEMSEKDEAVEDPGRRNSKSNPLLAMKHLVILNPQLLTLDDFYKSISIACGACDTGNKKGRTTELESLKWVLVDGEVDGSVLDRLLEGDNRAYTSTSSLPKSSILYRDQHSFVLSGDYTNLHDSPRLLFEVLNLAKLSPSALRRCWALHVPDHCITVASIVIAWRSHWEKQLVFPSDSRGFEATKAVFDTVQVLVLNICVNFALEEAGHNQGNVADAPVSSSSLRFGCLSLNSVTETALKFVSVCCFQNKSLLQELSYLRVVELTTFAVLWGIVGHLPDSLKSKLENYVRTKSKEYSGIKHLAELSRSLMHANQFEDVWDELHPKFAAPLALHSTNKKDITRSTSEIKMKSAFDPVSGQILVLVPAAVSITQICTVLLHAWQSFVLIGPVASGKTSLLRWLMHQNREAEAAEMKIETSIDERHVHGILDWTSISGAWFHPLDQQENTECSRAKLREESELFAGRSRHSFIFLDDLDATGEIMDDTAVQFVRTMLDHRVGFSSKHGGFQSIEKQVGVGMRVDETNRLDLPPTLARLLRHFMVLRVPAYTQKELLGVFRIKFQEHFRVQTPRMNSDRRLSAKGGMGGPGSGQELPLEEIILRASVDFAMEMFNFQQQGQSEQTWLCLFNLHHLSMLLERSLVAATSISDSSTSGTNSSAPVAEGTTLVMLGKAHQTWQSELQSVYLSNVLAETPALSSQSMSVGAPEPNDDDTHRKLATLLRHLSEKYFSVATRSSSDSSLPISVEALYYLIQLVDHHIQAPLLQRRLVQLRELLNEYMSVANGVSRRASEQARATVSRSNAASSPVELVSSVLMEIAASCTSLDSGNASYYCMENRSYAQGQLTVLEVKLLMSSSWCLTHTSHLFNAISQQQVVLVSPLTDQCRLLSERMLRFACDLHGYKVQIIDNQPSDDSALYENHRIVIRQVIGAGGVRQERVALWVRQRQLTLGAKSLLDFIQELCLGKVPSSILLPGGEELRDELVLSCIQTRKQLEVVTEAELIAEFQRRLQQNLRVCILEEGCADQSARDEVQRPQPNSAFLSWIKTRPSCHWRRLHFMEYELGCLIPEVAKATLISPGLCGVSWEIPLVAKYSMLYQNAHSLMIHEAAITPSPASQLNYFLSFMANVTVAYEAQRQTRLKHIACLENGITVLVFARDKVMPRLEHQKQTFELQSSHLNAQLESTLHQQEMGAQYDDSLGEESGNSLGEKPVIDSDAEEARWRLRTRYEELSMMIYEAKIRLEEVTRFLAEWYHVSERMDVLFTQWKKELEQERSRTDHVIMGTTLYFAAQQAYPYITSFAPAKHSSCMRLIANLILETIVNDSGTSVDKCLTENPSNNGMDNDDSWLVQLIWMSRFPFLRNTEIYQTVRLADRLCDRVPVFVDTSGVLQRFLVHIFSGHTIFSTLPGCGSAGEVESENPSATKESIVISCDDPKLVFQLQEAQRQAIPVLLLNFRSSDKKLLDRLQPFLAHTRIAHAPPRRSMLHELTMKYYEDQRKLKQRKTSIAGSAMAAMSSLAQTASALGGGAAKIARRAVRVSKHKAATLDPMAIAAATDNASSPASVPNEVIRSPERRDVRGKSPASNVGSTQARYFQIYAVTSIPVSLQIQHDLVNQFAHFKISVPDQELEELMHQAWLAKPQHKMLQDLRGDQIGVAECWVKMTENRDQLLELLKILKPTVVDQDDSPFARKLRSEPSIQLLERYSALALQLSNDYQAELMWSSRKKSLQEKYDQLEVSSEPFTTTANQLIAVARCMTIMSSLKLRMRSPPFYLQSFRYLESVATQQLGALENNITDLSVGGIKAIVTRIGSGFISSSHRRIFGFLVALSREARLFGSSKVKNVEVAPWKLAAVWLITDSIRRASLNTSGVAEQIGNGDARHAETGVISRCRNSLKCPGDSGSSLVERLRRRVKLCAYLFNGWKTSRSSKYTRGKQVRVPPSQLHRTSFTLLMTGNDQRKADSNETGISETIEVATEQLQQRLDNLLTTSEMFWYEWKTNRVRMQLDAETLIQGLGYREIMPPIVPYRKISALMTPINLLSIDDMIRRYKHAGALDTWQHRLLPLLLAKTFFPSSFASALESFLKEEKCNNTILSARQDNRLHAPVEGGLERSDDEPWTSWQPPASLVVDLAPLRGKNTRAHLPRAFILYMPGDRSNIELRLCAWNITSYVEANADNVGLREELTMLITTKHNFVLELLDATHLESALALVSKLINEHSLLSSPEWYLLASCNVATAIDNAKFSVMDRIAVFSPIESSQLSLVVREDNHSAEKAVTRNLVDGCGASESMASALTRAVLANHRQEYEENHSIMRDLADLVVHYSSIEDVAVDDSEREQMTSRFIQLLCNAGDPVRKNHDTAPNNSTIVAALSSELLCDCLPIAESSFSIFANEDKDDWIQRYSISQGEDVCQRIRSIFTQVSSLFGSLQELSNLVDTSGINETLFFPWRSFETELNTQYSAFKVIQSYLSSLQPTTAVILATIEPWHHQQLIASLARGYMPFRWVANFFKETAWPPQSSGTVSVGQMLLLITCRVGVLVRCLRGDRAWTLNLAVVSDACAFIRDIRSFTATQLRLPVATFVLVLELDSASESTDSCISSSKEVEKKRKRALLVAKHFETAHSAASSSGDWHGAVLHHNDSGVESWGIRVEGLVLVEQTSSTKLYPLPTCRIMCQICSETETTVEAPVILLPSMSPYQPAPSIPKKSSTKSTNEDVRVLLGRSIYSVVDIDAADKSMQYAVGIPIFTDNDTCNNS</sequence>
<evidence type="ECO:0000256" key="2">
    <source>
        <dbReference type="SAM" id="MobiDB-lite"/>
    </source>
</evidence>
<feature type="coiled-coil region" evidence="1">
    <location>
        <begin position="1102"/>
        <end position="1129"/>
    </location>
</feature>
<dbReference type="EMBL" id="BSXT01001791">
    <property type="protein sequence ID" value="GMF45160.1"/>
    <property type="molecule type" value="Genomic_DNA"/>
</dbReference>
<gene>
    <name evidence="3" type="ORF">Pfra01_001603600</name>
</gene>
<name>A0A9W7CZU2_9STRA</name>
<organism evidence="3 4">
    <name type="scientific">Phytophthora fragariaefolia</name>
    <dbReference type="NCBI Taxonomy" id="1490495"/>
    <lineage>
        <taxon>Eukaryota</taxon>
        <taxon>Sar</taxon>
        <taxon>Stramenopiles</taxon>
        <taxon>Oomycota</taxon>
        <taxon>Peronosporomycetes</taxon>
        <taxon>Peronosporales</taxon>
        <taxon>Peronosporaceae</taxon>
        <taxon>Phytophthora</taxon>
    </lineage>
</organism>
<keyword evidence="4" id="KW-1185">Reference proteome</keyword>
<dbReference type="PANTHER" id="PTHR10676">
    <property type="entry name" value="DYNEIN HEAVY CHAIN FAMILY PROTEIN"/>
    <property type="match status" value="1"/>
</dbReference>
<dbReference type="GO" id="GO:0051959">
    <property type="term" value="F:dynein light intermediate chain binding"/>
    <property type="evidence" value="ECO:0007669"/>
    <property type="project" value="InterPro"/>
</dbReference>
<dbReference type="Gene3D" id="1.20.58.1120">
    <property type="match status" value="1"/>
</dbReference>
<protein>
    <submittedName>
        <fullName evidence="3">Unnamed protein product</fullName>
    </submittedName>
</protein>
<dbReference type="GO" id="GO:0030286">
    <property type="term" value="C:dynein complex"/>
    <property type="evidence" value="ECO:0007669"/>
    <property type="project" value="InterPro"/>
</dbReference>
<dbReference type="Gene3D" id="3.40.50.300">
    <property type="entry name" value="P-loop containing nucleotide triphosphate hydrolases"/>
    <property type="match status" value="2"/>
</dbReference>
<evidence type="ECO:0000313" key="3">
    <source>
        <dbReference type="EMBL" id="GMF45160.1"/>
    </source>
</evidence>
<dbReference type="GO" id="GO:0045505">
    <property type="term" value="F:dynein intermediate chain binding"/>
    <property type="evidence" value="ECO:0007669"/>
    <property type="project" value="InterPro"/>
</dbReference>
<evidence type="ECO:0000256" key="1">
    <source>
        <dbReference type="SAM" id="Coils"/>
    </source>
</evidence>
<dbReference type="GO" id="GO:0097729">
    <property type="term" value="C:9+2 motile cilium"/>
    <property type="evidence" value="ECO:0007669"/>
    <property type="project" value="TreeGrafter"/>
</dbReference>
<dbReference type="InterPro" id="IPR027417">
    <property type="entry name" value="P-loop_NTPase"/>
</dbReference>
<dbReference type="GO" id="GO:0008569">
    <property type="term" value="F:minus-end-directed microtubule motor activity"/>
    <property type="evidence" value="ECO:0007669"/>
    <property type="project" value="TreeGrafter"/>
</dbReference>
<dbReference type="GO" id="GO:0060294">
    <property type="term" value="P:cilium movement involved in cell motility"/>
    <property type="evidence" value="ECO:0007669"/>
    <property type="project" value="TreeGrafter"/>
</dbReference>
<accession>A0A9W7CZU2</accession>
<comment type="caution">
    <text evidence="3">The sequence shown here is derived from an EMBL/GenBank/DDBJ whole genome shotgun (WGS) entry which is preliminary data.</text>
</comment>
<dbReference type="SUPFAM" id="SSF52540">
    <property type="entry name" value="P-loop containing nucleoside triphosphate hydrolases"/>
    <property type="match status" value="3"/>
</dbReference>
<dbReference type="InterPro" id="IPR026983">
    <property type="entry name" value="DHC"/>
</dbReference>
<feature type="region of interest" description="Disordered" evidence="2">
    <location>
        <begin position="76"/>
        <end position="95"/>
    </location>
</feature>
<proteinExistence type="predicted"/>
<dbReference type="PANTHER" id="PTHR10676:SF339">
    <property type="entry name" value="DYNEIN AXONEMAL HEAVY CHAIN 6"/>
    <property type="match status" value="1"/>
</dbReference>
<dbReference type="OrthoDB" id="128380at2759"/>
<evidence type="ECO:0000313" key="4">
    <source>
        <dbReference type="Proteomes" id="UP001165121"/>
    </source>
</evidence>
<keyword evidence="1" id="KW-0175">Coiled coil</keyword>
<dbReference type="Proteomes" id="UP001165121">
    <property type="component" value="Unassembled WGS sequence"/>
</dbReference>
<feature type="region of interest" description="Disordered" evidence="2">
    <location>
        <begin position="1"/>
        <end position="24"/>
    </location>
</feature>
<reference evidence="3" key="1">
    <citation type="submission" date="2023-04" db="EMBL/GenBank/DDBJ databases">
        <title>Phytophthora fragariaefolia NBRC 109709.</title>
        <authorList>
            <person name="Ichikawa N."/>
            <person name="Sato H."/>
            <person name="Tonouchi N."/>
        </authorList>
    </citation>
    <scope>NUCLEOTIDE SEQUENCE</scope>
    <source>
        <strain evidence="3">NBRC 109709</strain>
    </source>
</reference>